<accession>A0A0A9F419</accession>
<proteinExistence type="predicted"/>
<reference evidence="1" key="2">
    <citation type="journal article" date="2015" name="Data Brief">
        <title>Shoot transcriptome of the giant reed, Arundo donax.</title>
        <authorList>
            <person name="Barrero R.A."/>
            <person name="Guerrero F.D."/>
            <person name="Moolhuijzen P."/>
            <person name="Goolsby J.A."/>
            <person name="Tidwell J."/>
            <person name="Bellgard S.E."/>
            <person name="Bellgard M.I."/>
        </authorList>
    </citation>
    <scope>NUCLEOTIDE SEQUENCE</scope>
    <source>
        <tissue evidence="1">Shoot tissue taken approximately 20 cm above the soil surface</tissue>
    </source>
</reference>
<dbReference type="EMBL" id="GBRH01190126">
    <property type="protein sequence ID" value="JAE07770.1"/>
    <property type="molecule type" value="Transcribed_RNA"/>
</dbReference>
<name>A0A0A9F419_ARUDO</name>
<dbReference type="AlphaFoldDB" id="A0A0A9F419"/>
<organism evidence="1">
    <name type="scientific">Arundo donax</name>
    <name type="common">Giant reed</name>
    <name type="synonym">Donax arundinaceus</name>
    <dbReference type="NCBI Taxonomy" id="35708"/>
    <lineage>
        <taxon>Eukaryota</taxon>
        <taxon>Viridiplantae</taxon>
        <taxon>Streptophyta</taxon>
        <taxon>Embryophyta</taxon>
        <taxon>Tracheophyta</taxon>
        <taxon>Spermatophyta</taxon>
        <taxon>Magnoliopsida</taxon>
        <taxon>Liliopsida</taxon>
        <taxon>Poales</taxon>
        <taxon>Poaceae</taxon>
        <taxon>PACMAD clade</taxon>
        <taxon>Arundinoideae</taxon>
        <taxon>Arundineae</taxon>
        <taxon>Arundo</taxon>
    </lineage>
</organism>
<evidence type="ECO:0000313" key="1">
    <source>
        <dbReference type="EMBL" id="JAE07770.1"/>
    </source>
</evidence>
<sequence length="24" mass="2935">MNKLKKNYSFKPISWKYSGEDFSH</sequence>
<protein>
    <submittedName>
        <fullName evidence="1">Uncharacterized protein</fullName>
    </submittedName>
</protein>
<reference evidence="1" key="1">
    <citation type="submission" date="2014-09" db="EMBL/GenBank/DDBJ databases">
        <authorList>
            <person name="Magalhaes I.L.F."/>
            <person name="Oliveira U."/>
            <person name="Santos F.R."/>
            <person name="Vidigal T.H.D.A."/>
            <person name="Brescovit A.D."/>
            <person name="Santos A.J."/>
        </authorList>
    </citation>
    <scope>NUCLEOTIDE SEQUENCE</scope>
    <source>
        <tissue evidence="1">Shoot tissue taken approximately 20 cm above the soil surface</tissue>
    </source>
</reference>